<evidence type="ECO:0000313" key="3">
    <source>
        <dbReference type="Proteomes" id="UP000319353"/>
    </source>
</evidence>
<dbReference type="InterPro" id="IPR025495">
    <property type="entry name" value="DUF4386"/>
</dbReference>
<organism evidence="2 3">
    <name type="scientific">Candidatus Segetimicrobium genomatis</name>
    <dbReference type="NCBI Taxonomy" id="2569760"/>
    <lineage>
        <taxon>Bacteria</taxon>
        <taxon>Bacillati</taxon>
        <taxon>Candidatus Sysuimicrobiota</taxon>
        <taxon>Candidatus Sysuimicrobiia</taxon>
        <taxon>Candidatus Sysuimicrobiales</taxon>
        <taxon>Candidatus Segetimicrobiaceae</taxon>
        <taxon>Candidatus Segetimicrobium</taxon>
    </lineage>
</organism>
<feature type="transmembrane region" description="Helical" evidence="1">
    <location>
        <begin position="129"/>
        <end position="154"/>
    </location>
</feature>
<keyword evidence="1" id="KW-1133">Transmembrane helix</keyword>
<name>A0A537L6M0_9BACT</name>
<accession>A0A537L6M0</accession>
<feature type="transmembrane region" description="Helical" evidence="1">
    <location>
        <begin position="161"/>
        <end position="182"/>
    </location>
</feature>
<protein>
    <submittedName>
        <fullName evidence="2">DUF4386 family protein</fullName>
    </submittedName>
</protein>
<feature type="transmembrane region" description="Helical" evidence="1">
    <location>
        <begin position="53"/>
        <end position="76"/>
    </location>
</feature>
<dbReference type="AlphaFoldDB" id="A0A537L6M0"/>
<evidence type="ECO:0000256" key="1">
    <source>
        <dbReference type="SAM" id="Phobius"/>
    </source>
</evidence>
<proteinExistence type="predicted"/>
<dbReference type="Proteomes" id="UP000319353">
    <property type="component" value="Unassembled WGS sequence"/>
</dbReference>
<dbReference type="EMBL" id="VBAL01000058">
    <property type="protein sequence ID" value="TMJ03654.1"/>
    <property type="molecule type" value="Genomic_DNA"/>
</dbReference>
<comment type="caution">
    <text evidence="2">The sequence shown here is derived from an EMBL/GenBank/DDBJ whole genome shotgun (WGS) entry which is preliminary data.</text>
</comment>
<keyword evidence="1" id="KW-0812">Transmembrane</keyword>
<feature type="transmembrane region" description="Helical" evidence="1">
    <location>
        <begin position="88"/>
        <end position="109"/>
    </location>
</feature>
<reference evidence="2 3" key="1">
    <citation type="journal article" date="2019" name="Nat. Microbiol.">
        <title>Mediterranean grassland soil C-N compound turnover is dependent on rainfall and depth, and is mediated by genomically divergent microorganisms.</title>
        <authorList>
            <person name="Diamond S."/>
            <person name="Andeer P.F."/>
            <person name="Li Z."/>
            <person name="Crits-Christoph A."/>
            <person name="Burstein D."/>
            <person name="Anantharaman K."/>
            <person name="Lane K.R."/>
            <person name="Thomas B.C."/>
            <person name="Pan C."/>
            <person name="Northen T.R."/>
            <person name="Banfield J.F."/>
        </authorList>
    </citation>
    <scope>NUCLEOTIDE SEQUENCE [LARGE SCALE GENOMIC DNA]</scope>
    <source>
        <strain evidence="2">NP_4</strain>
    </source>
</reference>
<keyword evidence="1" id="KW-0472">Membrane</keyword>
<gene>
    <name evidence="2" type="ORF">E6H01_05015</name>
</gene>
<feature type="transmembrane region" description="Helical" evidence="1">
    <location>
        <begin position="188"/>
        <end position="205"/>
    </location>
</feature>
<sequence length="211" mass="21769">MNPRPQTAGTAGIIAGVLLAVLLILFMSSGMSPEAMSDPGKMMAYAGQNASRWRSMSFLGILTTVAAVFYFPGLAARLRDRTPSRATGVLYFGILGIGGHGLGAALQWAGDPLVAGATDKVAAGQAWLALNAVHAGLETFGSLGTGLVMLLAGWAAMNSKAFGPGVAWVGLVGGIVTLGSLLRPPGPLFLLSFLLSIIFLIWSGLELRKAK</sequence>
<dbReference type="Pfam" id="PF14329">
    <property type="entry name" value="DUF4386"/>
    <property type="match status" value="1"/>
</dbReference>
<evidence type="ECO:0000313" key="2">
    <source>
        <dbReference type="EMBL" id="TMJ03654.1"/>
    </source>
</evidence>